<keyword evidence="8" id="KW-1185">Reference proteome</keyword>
<evidence type="ECO:0000256" key="1">
    <source>
        <dbReference type="ARBA" id="ARBA00007405"/>
    </source>
</evidence>
<dbReference type="Pfam" id="PF12637">
    <property type="entry name" value="TSCPD"/>
    <property type="match status" value="1"/>
</dbReference>
<evidence type="ECO:0000256" key="5">
    <source>
        <dbReference type="ARBA" id="ARBA00047754"/>
    </source>
</evidence>
<dbReference type="EC" id="1.17.4.1" evidence="2"/>
<dbReference type="InterPro" id="IPR024434">
    <property type="entry name" value="TSCPD_dom"/>
</dbReference>
<accession>A0A919MV27</accession>
<protein>
    <recommendedName>
        <fullName evidence="2">ribonucleoside-diphosphate reductase</fullName>
        <ecNumber evidence="2">1.17.4.1</ecNumber>
    </recommendedName>
</protein>
<evidence type="ECO:0000256" key="2">
    <source>
        <dbReference type="ARBA" id="ARBA00012274"/>
    </source>
</evidence>
<dbReference type="GO" id="GO:0004748">
    <property type="term" value="F:ribonucleoside-diphosphate reductase activity, thioredoxin disulfide as acceptor"/>
    <property type="evidence" value="ECO:0007669"/>
    <property type="project" value="UniProtKB-EC"/>
</dbReference>
<evidence type="ECO:0000313" key="7">
    <source>
        <dbReference type="EMBL" id="GIE95979.1"/>
    </source>
</evidence>
<gene>
    <name evidence="7" type="ORF">Ari01nite_34440</name>
</gene>
<evidence type="ECO:0000256" key="4">
    <source>
        <dbReference type="ARBA" id="ARBA00022741"/>
    </source>
</evidence>
<dbReference type="Proteomes" id="UP000636960">
    <property type="component" value="Unassembled WGS sequence"/>
</dbReference>
<evidence type="ECO:0000313" key="8">
    <source>
        <dbReference type="Proteomes" id="UP000636960"/>
    </source>
</evidence>
<evidence type="ECO:0000259" key="6">
    <source>
        <dbReference type="Pfam" id="PF12637"/>
    </source>
</evidence>
<dbReference type="AlphaFoldDB" id="A0A919MV27"/>
<comment type="catalytic activity">
    <reaction evidence="5">
        <text>a 2'-deoxyribonucleoside 5'-diphosphate + [thioredoxin]-disulfide + H2O = a ribonucleoside 5'-diphosphate + [thioredoxin]-dithiol</text>
        <dbReference type="Rhea" id="RHEA:23252"/>
        <dbReference type="Rhea" id="RHEA-COMP:10698"/>
        <dbReference type="Rhea" id="RHEA-COMP:10700"/>
        <dbReference type="ChEBI" id="CHEBI:15377"/>
        <dbReference type="ChEBI" id="CHEBI:29950"/>
        <dbReference type="ChEBI" id="CHEBI:50058"/>
        <dbReference type="ChEBI" id="CHEBI:57930"/>
        <dbReference type="ChEBI" id="CHEBI:73316"/>
        <dbReference type="EC" id="1.17.4.1"/>
    </reaction>
</comment>
<reference evidence="7" key="1">
    <citation type="submission" date="2021-01" db="EMBL/GenBank/DDBJ databases">
        <title>Whole genome shotgun sequence of Actinoplanes rishiriensis NBRC 108556.</title>
        <authorList>
            <person name="Komaki H."/>
            <person name="Tamura T."/>
        </authorList>
    </citation>
    <scope>NUCLEOTIDE SEQUENCE</scope>
    <source>
        <strain evidence="7">NBRC 108556</strain>
    </source>
</reference>
<feature type="domain" description="TSCPD" evidence="6">
    <location>
        <begin position="15"/>
        <end position="116"/>
    </location>
</feature>
<keyword evidence="4" id="KW-0547">Nucleotide-binding</keyword>
<organism evidence="7 8">
    <name type="scientific">Paractinoplanes rishiriensis</name>
    <dbReference type="NCBI Taxonomy" id="1050105"/>
    <lineage>
        <taxon>Bacteria</taxon>
        <taxon>Bacillati</taxon>
        <taxon>Actinomycetota</taxon>
        <taxon>Actinomycetes</taxon>
        <taxon>Micromonosporales</taxon>
        <taxon>Micromonosporaceae</taxon>
        <taxon>Paractinoplanes</taxon>
    </lineage>
</organism>
<dbReference type="GO" id="GO:0000166">
    <property type="term" value="F:nucleotide binding"/>
    <property type="evidence" value="ECO:0007669"/>
    <property type="project" value="UniProtKB-KW"/>
</dbReference>
<sequence length="121" mass="12529">MKIAESAVIRAVPRMRAGYTMEVRLGAETATLTAGALPDGRLGEVALRSGKHGSTLAGLTDAFSTAVTVALGHGAPLGVIAEELRGARFAPSGHTDDHEIATTSSVVDYVARRLTADFPLD</sequence>
<evidence type="ECO:0000256" key="3">
    <source>
        <dbReference type="ARBA" id="ARBA00022634"/>
    </source>
</evidence>
<name>A0A919MV27_9ACTN</name>
<dbReference type="GO" id="GO:0071897">
    <property type="term" value="P:DNA biosynthetic process"/>
    <property type="evidence" value="ECO:0007669"/>
    <property type="project" value="UniProtKB-KW"/>
</dbReference>
<comment type="similarity">
    <text evidence="1">Belongs to the ribonucleoside diphosphate reductase class-2 family.</text>
</comment>
<dbReference type="RefSeq" id="WP_203782263.1">
    <property type="nucleotide sequence ID" value="NZ_BOMV01000039.1"/>
</dbReference>
<dbReference type="EMBL" id="BOMV01000039">
    <property type="protein sequence ID" value="GIE95979.1"/>
    <property type="molecule type" value="Genomic_DNA"/>
</dbReference>
<comment type="caution">
    <text evidence="7">The sequence shown here is derived from an EMBL/GenBank/DDBJ whole genome shotgun (WGS) entry which is preliminary data.</text>
</comment>
<keyword evidence="3" id="KW-0237">DNA synthesis</keyword>
<proteinExistence type="inferred from homology"/>